<dbReference type="PANTHER" id="PTHR38791">
    <property type="entry name" value="ZN(II)2CYS6 TRANSCRIPTION FACTOR (EUROFUNG)-RELATED-RELATED"/>
    <property type="match status" value="1"/>
</dbReference>
<reference evidence="1" key="1">
    <citation type="submission" date="2021-03" db="EMBL/GenBank/DDBJ databases">
        <authorList>
            <person name="Tagirdzhanova G."/>
        </authorList>
    </citation>
    <scope>NUCLEOTIDE SEQUENCE</scope>
</reference>
<accession>A0A8H3EVA6</accession>
<dbReference type="Proteomes" id="UP000664169">
    <property type="component" value="Unassembled WGS sequence"/>
</dbReference>
<dbReference type="InterPro" id="IPR053175">
    <property type="entry name" value="DHMBA_Reg_Transcription_Factor"/>
</dbReference>
<evidence type="ECO:0000313" key="1">
    <source>
        <dbReference type="EMBL" id="CAF9912059.1"/>
    </source>
</evidence>
<dbReference type="EMBL" id="CAJPDQ010000007">
    <property type="protein sequence ID" value="CAF9912059.1"/>
    <property type="molecule type" value="Genomic_DNA"/>
</dbReference>
<keyword evidence="2" id="KW-1185">Reference proteome</keyword>
<comment type="caution">
    <text evidence="1">The sequence shown here is derived from an EMBL/GenBank/DDBJ whole genome shotgun (WGS) entry which is preliminary data.</text>
</comment>
<name>A0A8H3EVA6_9LECA</name>
<dbReference type="OrthoDB" id="4491390at2759"/>
<evidence type="ECO:0000313" key="2">
    <source>
        <dbReference type="Proteomes" id="UP000664169"/>
    </source>
</evidence>
<gene>
    <name evidence="1" type="ORF">GOMPHAMPRED_007538</name>
</gene>
<organism evidence="1 2">
    <name type="scientific">Gomphillus americanus</name>
    <dbReference type="NCBI Taxonomy" id="1940652"/>
    <lineage>
        <taxon>Eukaryota</taxon>
        <taxon>Fungi</taxon>
        <taxon>Dikarya</taxon>
        <taxon>Ascomycota</taxon>
        <taxon>Pezizomycotina</taxon>
        <taxon>Lecanoromycetes</taxon>
        <taxon>OSLEUM clade</taxon>
        <taxon>Ostropomycetidae</taxon>
        <taxon>Ostropales</taxon>
        <taxon>Graphidaceae</taxon>
        <taxon>Gomphilloideae</taxon>
        <taxon>Gomphillus</taxon>
    </lineage>
</organism>
<dbReference type="AlphaFoldDB" id="A0A8H3EVA6"/>
<protein>
    <submittedName>
        <fullName evidence="1">Uncharacterized protein</fullName>
    </submittedName>
</protein>
<proteinExistence type="predicted"/>
<sequence>MAGEKPLVQAWETHGAGQAMLLQLRGQAQFLTRRGTLMYQAINNFIRVKDLAQKRSPSPIISPEPGSIYDNPYTLKAATLLSKVTSLQGDGWKLIEEARNGAIAQAELLLLLGDALATERELEAWQKQCPRDWHPITRLYSTSSPAASPNPVPRYTFPPRIQIFQEPTIGGLWCSLQAGRIRLLQTMIECTNVLGTPAIQASAAFSWKTLSSQVRDAVDDICSAVPYFLGDIDSAGNLCLPAMSKPADALLILWPLHVCALVDDVDDTYFDWILTQLYRVGDIVGCRHAIELEEYQTLRQVSGREVHSSLLVQGMNLS</sequence>